<dbReference type="Proteomes" id="UP001152876">
    <property type="component" value="Unassembled WGS sequence"/>
</dbReference>
<feature type="transmembrane region" description="Helical" evidence="1">
    <location>
        <begin position="140"/>
        <end position="161"/>
    </location>
</feature>
<feature type="transmembrane region" description="Helical" evidence="1">
    <location>
        <begin position="52"/>
        <end position="73"/>
    </location>
</feature>
<gene>
    <name evidence="3" type="ORF">H010_00750</name>
</gene>
<proteinExistence type="predicted"/>
<evidence type="ECO:0000313" key="4">
    <source>
        <dbReference type="Proteomes" id="UP001152876"/>
    </source>
</evidence>
<dbReference type="Pfam" id="PF07786">
    <property type="entry name" value="HGSNAT_cat"/>
    <property type="match status" value="1"/>
</dbReference>
<keyword evidence="1" id="KW-0472">Membrane</keyword>
<name>A0A9X4S6I9_9BURK</name>
<protein>
    <recommendedName>
        <fullName evidence="2">Heparan-alpha-glucosaminide N-acetyltransferase catalytic domain-containing protein</fullName>
    </recommendedName>
</protein>
<dbReference type="EMBL" id="AOGK01000001">
    <property type="protein sequence ID" value="MDG5973757.1"/>
    <property type="molecule type" value="Genomic_DNA"/>
</dbReference>
<keyword evidence="4" id="KW-1185">Reference proteome</keyword>
<keyword evidence="1" id="KW-1133">Transmembrane helix</keyword>
<accession>A0A9X4S6I9</accession>
<organism evidence="3 4">
    <name type="scientific">Hydrogenophaga taeniospiralis CCUG 15921</name>
    <dbReference type="NCBI Taxonomy" id="1281780"/>
    <lineage>
        <taxon>Bacteria</taxon>
        <taxon>Pseudomonadati</taxon>
        <taxon>Pseudomonadota</taxon>
        <taxon>Betaproteobacteria</taxon>
        <taxon>Burkholderiales</taxon>
        <taxon>Comamonadaceae</taxon>
        <taxon>Hydrogenophaga</taxon>
    </lineage>
</organism>
<reference evidence="3" key="1">
    <citation type="submission" date="2013-01" db="EMBL/GenBank/DDBJ databases">
        <title>Genome draft of Hydrogenophaga taeniospiralis 2K1.</title>
        <authorList>
            <person name="Gomila M."/>
            <person name="Lalucat J."/>
        </authorList>
    </citation>
    <scope>NUCLEOTIDE SEQUENCE</scope>
    <source>
        <strain evidence="3">CCUG 15921</strain>
    </source>
</reference>
<sequence>MQRVGPMASRLDRIDLLRATAMLWMTVFHFCFDLDHFGFIRADFHHDPFWTWQRSAIVSLFLFTAGLSQAVALSQGQGWPRFWRRWGQVAGAALLVTVGSMLMFPKSFIYFGVLHGIAVMLIVVRLTAGWGAWLWPLGALAIAAKFIAPVVIAAVPALTVFNSPGLNALGFISRLPVTEDYVPLLPWLGVMWWGVAAGRWALLHRPQWLGSGDAPATGLQRGLVTLGRWSLSYYLLHQPVLIGLLTALVWLRGP</sequence>
<evidence type="ECO:0000259" key="2">
    <source>
        <dbReference type="Pfam" id="PF07786"/>
    </source>
</evidence>
<feature type="transmembrane region" description="Helical" evidence="1">
    <location>
        <begin position="231"/>
        <end position="251"/>
    </location>
</feature>
<feature type="transmembrane region" description="Helical" evidence="1">
    <location>
        <begin position="181"/>
        <end position="202"/>
    </location>
</feature>
<feature type="transmembrane region" description="Helical" evidence="1">
    <location>
        <begin position="21"/>
        <end position="40"/>
    </location>
</feature>
<dbReference type="AlphaFoldDB" id="A0A9X4S6I9"/>
<feature type="domain" description="Heparan-alpha-glucosaminide N-acetyltransferase catalytic" evidence="2">
    <location>
        <begin position="10"/>
        <end position="239"/>
    </location>
</feature>
<evidence type="ECO:0000313" key="3">
    <source>
        <dbReference type="EMBL" id="MDG5973757.1"/>
    </source>
</evidence>
<feature type="transmembrane region" description="Helical" evidence="1">
    <location>
        <begin position="108"/>
        <end position="128"/>
    </location>
</feature>
<dbReference type="InterPro" id="IPR012429">
    <property type="entry name" value="HGSNAT_cat"/>
</dbReference>
<comment type="caution">
    <text evidence="3">The sequence shown here is derived from an EMBL/GenBank/DDBJ whole genome shotgun (WGS) entry which is preliminary data.</text>
</comment>
<evidence type="ECO:0000256" key="1">
    <source>
        <dbReference type="SAM" id="Phobius"/>
    </source>
</evidence>
<keyword evidence="1" id="KW-0812">Transmembrane</keyword>